<dbReference type="Pfam" id="PF12796">
    <property type="entry name" value="Ank_2"/>
    <property type="match status" value="1"/>
</dbReference>
<dbReference type="PROSITE" id="PS50297">
    <property type="entry name" value="ANK_REP_REGION"/>
    <property type="match status" value="3"/>
</dbReference>
<dbReference type="Proteomes" id="UP000694865">
    <property type="component" value="Unplaced"/>
</dbReference>
<dbReference type="PANTHER" id="PTHR24126">
    <property type="entry name" value="ANKYRIN REPEAT, PH AND SEC7 DOMAIN CONTAINING PROTEIN SECG-RELATED"/>
    <property type="match status" value="1"/>
</dbReference>
<evidence type="ECO:0000256" key="2">
    <source>
        <dbReference type="ARBA" id="ARBA00023043"/>
    </source>
</evidence>
<evidence type="ECO:0000256" key="3">
    <source>
        <dbReference type="PROSITE-ProRule" id="PRU00023"/>
    </source>
</evidence>
<evidence type="ECO:0000313" key="4">
    <source>
        <dbReference type="Proteomes" id="UP000694865"/>
    </source>
</evidence>
<dbReference type="PROSITE" id="PS50088">
    <property type="entry name" value="ANK_REPEAT"/>
    <property type="match status" value="4"/>
</dbReference>
<dbReference type="InterPro" id="IPR002110">
    <property type="entry name" value="Ankyrin_rpt"/>
</dbReference>
<feature type="repeat" description="ANK" evidence="3">
    <location>
        <begin position="151"/>
        <end position="183"/>
    </location>
</feature>
<dbReference type="InterPro" id="IPR036770">
    <property type="entry name" value="Ankyrin_rpt-contain_sf"/>
</dbReference>
<dbReference type="Pfam" id="PF13637">
    <property type="entry name" value="Ank_4"/>
    <property type="match status" value="1"/>
</dbReference>
<feature type="repeat" description="ANK" evidence="3">
    <location>
        <begin position="219"/>
        <end position="251"/>
    </location>
</feature>
<reference evidence="5" key="1">
    <citation type="submission" date="2025-08" db="UniProtKB">
        <authorList>
            <consortium name="RefSeq"/>
        </authorList>
    </citation>
    <scope>IDENTIFICATION</scope>
    <source>
        <tissue evidence="5">Testes</tissue>
    </source>
</reference>
<dbReference type="PANTHER" id="PTHR24126:SF14">
    <property type="entry name" value="ANK_REP_REGION DOMAIN-CONTAINING PROTEIN"/>
    <property type="match status" value="1"/>
</dbReference>
<keyword evidence="1" id="KW-0677">Repeat</keyword>
<dbReference type="SMART" id="SM00248">
    <property type="entry name" value="ANK"/>
    <property type="match status" value="4"/>
</dbReference>
<dbReference type="PRINTS" id="PR01415">
    <property type="entry name" value="ANKYRIN"/>
</dbReference>
<proteinExistence type="predicted"/>
<organism evidence="4 5">
    <name type="scientific">Saccoglossus kowalevskii</name>
    <name type="common">Acorn worm</name>
    <dbReference type="NCBI Taxonomy" id="10224"/>
    <lineage>
        <taxon>Eukaryota</taxon>
        <taxon>Metazoa</taxon>
        <taxon>Hemichordata</taxon>
        <taxon>Enteropneusta</taxon>
        <taxon>Harrimaniidae</taxon>
        <taxon>Saccoglossus</taxon>
    </lineage>
</organism>
<gene>
    <name evidence="5" type="primary">LOC102805638</name>
</gene>
<evidence type="ECO:0000256" key="1">
    <source>
        <dbReference type="ARBA" id="ARBA00022737"/>
    </source>
</evidence>
<dbReference type="GeneID" id="102805638"/>
<name>A0ABM0MV91_SACKO</name>
<sequence>MDFKDNFNQDVDKVSIQKEIFSAILHGNNYKMAELLKKANATDMWKGLTYLHQVALSNKLKLVAAFYALCDYGKLMELVAGEESEYAGLTALELAYKLKNKNVAEKIIMHKIFQDGLTELHIAARNGDIEKVESLCKNPEFEFNVDVRGLYGNTPLYSACVAGKLNVVKFLLARGANLRQRNDWGDTLLHRSARWGQLEIVKYLIKNDKYIDIDAMNYDGCTPLHMAALYGSAPVVLELLQSGANPAPKTNSSRTPLHYALEEGHERVFMILSSV</sequence>
<accession>A0ABM0MV91</accession>
<dbReference type="SUPFAM" id="SSF48403">
    <property type="entry name" value="Ankyrin repeat"/>
    <property type="match status" value="1"/>
</dbReference>
<evidence type="ECO:0000313" key="5">
    <source>
        <dbReference type="RefSeq" id="XP_006823932.1"/>
    </source>
</evidence>
<protein>
    <submittedName>
        <fullName evidence="5">Ankyrin-3-like</fullName>
    </submittedName>
</protein>
<keyword evidence="4" id="KW-1185">Reference proteome</keyword>
<dbReference type="Gene3D" id="1.25.40.20">
    <property type="entry name" value="Ankyrin repeat-containing domain"/>
    <property type="match status" value="1"/>
</dbReference>
<feature type="repeat" description="ANK" evidence="3">
    <location>
        <begin position="115"/>
        <end position="135"/>
    </location>
</feature>
<feature type="repeat" description="ANK" evidence="3">
    <location>
        <begin position="184"/>
        <end position="216"/>
    </location>
</feature>
<dbReference type="RefSeq" id="XP_006823932.1">
    <property type="nucleotide sequence ID" value="XM_006823869.1"/>
</dbReference>
<keyword evidence="2 3" id="KW-0040">ANK repeat</keyword>